<organism evidence="1 2">
    <name type="scientific">Arthrobacter rhombi</name>
    <dbReference type="NCBI Taxonomy" id="71253"/>
    <lineage>
        <taxon>Bacteria</taxon>
        <taxon>Bacillati</taxon>
        <taxon>Actinomycetota</taxon>
        <taxon>Actinomycetes</taxon>
        <taxon>Micrococcales</taxon>
        <taxon>Micrococcaceae</taxon>
        <taxon>Arthrobacter</taxon>
    </lineage>
</organism>
<keyword evidence="2" id="KW-1185">Reference proteome</keyword>
<name>A0A1R4GKC0_9MICC</name>
<dbReference type="EMBL" id="FUHW01000038">
    <property type="protein sequence ID" value="SJM68609.1"/>
    <property type="molecule type" value="Genomic_DNA"/>
</dbReference>
<accession>A0A1R4GKC0</accession>
<gene>
    <name evidence="1" type="ORF">FM101_11145</name>
</gene>
<evidence type="ECO:0000313" key="1">
    <source>
        <dbReference type="EMBL" id="SJM68609.1"/>
    </source>
</evidence>
<sequence length="42" mass="4748">MGARILGGTLWVLHAVARNWESGFISIFYADARRARVHQSAY</sequence>
<protein>
    <submittedName>
        <fullName evidence="1">Uncharacterized protein</fullName>
    </submittedName>
</protein>
<reference evidence="1 2" key="1">
    <citation type="submission" date="2017-02" db="EMBL/GenBank/DDBJ databases">
        <authorList>
            <person name="Peterson S.W."/>
        </authorList>
    </citation>
    <scope>NUCLEOTIDE SEQUENCE [LARGE SCALE GENOMIC DNA]</scope>
    <source>
        <strain evidence="1 2">B Ar 00.02</strain>
    </source>
</reference>
<dbReference type="Proteomes" id="UP000195913">
    <property type="component" value="Unassembled WGS sequence"/>
</dbReference>
<evidence type="ECO:0000313" key="2">
    <source>
        <dbReference type="Proteomes" id="UP000195913"/>
    </source>
</evidence>
<dbReference type="AlphaFoldDB" id="A0A1R4GKC0"/>
<proteinExistence type="predicted"/>